<reference evidence="2 3" key="1">
    <citation type="journal article" date="2010" name="Nature">
        <title>Genome sequence of the palaeopolyploid soybean.</title>
        <authorList>
            <person name="Schmutz J."/>
            <person name="Cannon S.B."/>
            <person name="Schlueter J."/>
            <person name="Ma J."/>
            <person name="Mitros T."/>
            <person name="Nelson W."/>
            <person name="Hyten D.L."/>
            <person name="Song Q."/>
            <person name="Thelen J.J."/>
            <person name="Cheng J."/>
            <person name="Xu D."/>
            <person name="Hellsten U."/>
            <person name="May G.D."/>
            <person name="Yu Y."/>
            <person name="Sakurai T."/>
            <person name="Umezawa T."/>
            <person name="Bhattacharyya M.K."/>
            <person name="Sandhu D."/>
            <person name="Valliyodan B."/>
            <person name="Lindquist E."/>
            <person name="Peto M."/>
            <person name="Grant D."/>
            <person name="Shu S."/>
            <person name="Goodstein D."/>
            <person name="Barry K."/>
            <person name="Futrell-Griggs M."/>
            <person name="Abernathy B."/>
            <person name="Du J."/>
            <person name="Tian Z."/>
            <person name="Zhu L."/>
            <person name="Gill N."/>
            <person name="Joshi T."/>
            <person name="Libault M."/>
            <person name="Sethuraman A."/>
            <person name="Zhang X.-C."/>
            <person name="Shinozaki K."/>
            <person name="Nguyen H.T."/>
            <person name="Wing R.A."/>
            <person name="Cregan P."/>
            <person name="Specht J."/>
            <person name="Grimwood J."/>
            <person name="Rokhsar D."/>
            <person name="Stacey G."/>
            <person name="Shoemaker R.C."/>
            <person name="Jackson S.A."/>
        </authorList>
    </citation>
    <scope>NUCLEOTIDE SEQUENCE [LARGE SCALE GENOMIC DNA]</scope>
    <source>
        <strain evidence="3">cv. Williams 82</strain>
        <tissue evidence="2">Callus</tissue>
    </source>
</reference>
<dbReference type="Proteomes" id="UP000008827">
    <property type="component" value="Chromosome 7"/>
</dbReference>
<evidence type="ECO:0000313" key="2">
    <source>
        <dbReference type="EMBL" id="KRH50598.1"/>
    </source>
</evidence>
<evidence type="ECO:0000313" key="4">
    <source>
        <dbReference type="Proteomes" id="UP000008827"/>
    </source>
</evidence>
<feature type="compositionally biased region" description="Basic residues" evidence="1">
    <location>
        <begin position="47"/>
        <end position="60"/>
    </location>
</feature>
<dbReference type="AlphaFoldDB" id="A0A0R0J7V5"/>
<feature type="region of interest" description="Disordered" evidence="1">
    <location>
        <begin position="47"/>
        <end position="66"/>
    </location>
</feature>
<accession>A0A0R0J7V5</accession>
<organism evidence="2">
    <name type="scientific">Glycine max</name>
    <name type="common">Soybean</name>
    <name type="synonym">Glycine hispida</name>
    <dbReference type="NCBI Taxonomy" id="3847"/>
    <lineage>
        <taxon>Eukaryota</taxon>
        <taxon>Viridiplantae</taxon>
        <taxon>Streptophyta</taxon>
        <taxon>Embryophyta</taxon>
        <taxon>Tracheophyta</taxon>
        <taxon>Spermatophyta</taxon>
        <taxon>Magnoliopsida</taxon>
        <taxon>eudicotyledons</taxon>
        <taxon>Gunneridae</taxon>
        <taxon>Pentapetalae</taxon>
        <taxon>rosids</taxon>
        <taxon>fabids</taxon>
        <taxon>Fabales</taxon>
        <taxon>Fabaceae</taxon>
        <taxon>Papilionoideae</taxon>
        <taxon>50 kb inversion clade</taxon>
        <taxon>NPAAA clade</taxon>
        <taxon>indigoferoid/millettioid clade</taxon>
        <taxon>Phaseoleae</taxon>
        <taxon>Glycine</taxon>
        <taxon>Glycine subgen. Soja</taxon>
    </lineage>
</organism>
<sequence length="126" mass="14031">MRRSRWLFPYKPPLPYITSNSLFLHHFPPSLHLCCVLISLSTQTKKQSHAHKNMSRHRRQASQVLPPEILAGEDLAKSLDLTQQVADQVGTTKSTTISTTNQQHQGRQIPSPATAAKKSLPPGKST</sequence>
<feature type="region of interest" description="Disordered" evidence="1">
    <location>
        <begin position="89"/>
        <end position="126"/>
    </location>
</feature>
<keyword evidence="4" id="KW-1185">Reference proteome</keyword>
<dbReference type="InParanoid" id="A0A0R0J7V5"/>
<evidence type="ECO:0000256" key="1">
    <source>
        <dbReference type="SAM" id="MobiDB-lite"/>
    </source>
</evidence>
<name>A0A0R0J7V5_SOYBN</name>
<dbReference type="EnsemblPlants" id="KRH50598">
    <property type="protein sequence ID" value="KRH50598"/>
    <property type="gene ID" value="GLYMA_07G231000"/>
</dbReference>
<evidence type="ECO:0000313" key="3">
    <source>
        <dbReference type="EnsemblPlants" id="KRH50598"/>
    </source>
</evidence>
<dbReference type="PaxDb" id="3847-GLYMA07G35824.1"/>
<reference evidence="2" key="3">
    <citation type="submission" date="2018-07" db="EMBL/GenBank/DDBJ databases">
        <title>WGS assembly of Glycine max.</title>
        <authorList>
            <person name="Schmutz J."/>
            <person name="Cannon S."/>
            <person name="Schlueter J."/>
            <person name="Ma J."/>
            <person name="Mitros T."/>
            <person name="Nelson W."/>
            <person name="Hyten D."/>
            <person name="Song Q."/>
            <person name="Thelen J."/>
            <person name="Cheng J."/>
            <person name="Xu D."/>
            <person name="Hellsten U."/>
            <person name="May G."/>
            <person name="Yu Y."/>
            <person name="Sakurai T."/>
            <person name="Umezawa T."/>
            <person name="Bhattacharyya M."/>
            <person name="Sandhu D."/>
            <person name="Valliyodan B."/>
            <person name="Lindquist E."/>
            <person name="Peto M."/>
            <person name="Grant D."/>
            <person name="Shu S."/>
            <person name="Goodstein D."/>
            <person name="Barry K."/>
            <person name="Futrell-Griggs M."/>
            <person name="Abernathy B."/>
            <person name="Du J."/>
            <person name="Tian Z."/>
            <person name="Zhu L."/>
            <person name="Gill N."/>
            <person name="Joshi T."/>
            <person name="Libault M."/>
            <person name="Sethuraman A."/>
            <person name="Zhang X."/>
            <person name="Shinozaki K."/>
            <person name="Nguyen H."/>
            <person name="Wing R."/>
            <person name="Cregan P."/>
            <person name="Specht J."/>
            <person name="Grimwood J."/>
            <person name="Rokhsar D."/>
            <person name="Stacey G."/>
            <person name="Shoemaker R."/>
            <person name="Jackson S."/>
        </authorList>
    </citation>
    <scope>NUCLEOTIDE SEQUENCE</scope>
    <source>
        <tissue evidence="2">Callus</tissue>
    </source>
</reference>
<dbReference type="Gramene" id="KRH50598">
    <property type="protein sequence ID" value="KRH50598"/>
    <property type="gene ID" value="GLYMA_07G231000"/>
</dbReference>
<reference evidence="3" key="2">
    <citation type="submission" date="2018-02" db="UniProtKB">
        <authorList>
            <consortium name="EnsemblPlants"/>
        </authorList>
    </citation>
    <scope>IDENTIFICATION</scope>
    <source>
        <strain evidence="3">Williams 82</strain>
    </source>
</reference>
<proteinExistence type="predicted"/>
<protein>
    <submittedName>
        <fullName evidence="2 3">Uncharacterized protein</fullName>
    </submittedName>
</protein>
<feature type="compositionally biased region" description="Low complexity" evidence="1">
    <location>
        <begin position="91"/>
        <end position="100"/>
    </location>
</feature>
<gene>
    <name evidence="2" type="ORF">GLYMA_07G231000</name>
</gene>
<dbReference type="EMBL" id="CM000840">
    <property type="protein sequence ID" value="KRH50598.1"/>
    <property type="molecule type" value="Genomic_DNA"/>
</dbReference>
<dbReference type="OrthoDB" id="1710287at2759"/>